<protein>
    <submittedName>
        <fullName evidence="2">Uncharacterized protein</fullName>
    </submittedName>
</protein>
<evidence type="ECO:0000313" key="3">
    <source>
        <dbReference type="Proteomes" id="UP001063166"/>
    </source>
</evidence>
<name>A0A9P3PVW4_LYOSH</name>
<sequence>MPSDFDVDGYRDGVVKENQSGNQTRQIKTLPSPPIKLTTNLPLSGSGELKFIEGARKETVFAPNFHRRAFQKMRNNPA</sequence>
<feature type="compositionally biased region" description="Polar residues" evidence="1">
    <location>
        <begin position="17"/>
        <end position="29"/>
    </location>
</feature>
<feature type="region of interest" description="Disordered" evidence="1">
    <location>
        <begin position="1"/>
        <end position="33"/>
    </location>
</feature>
<organism evidence="2 3">
    <name type="scientific">Lyophyllum shimeji</name>
    <name type="common">Hon-shimeji</name>
    <name type="synonym">Tricholoma shimeji</name>
    <dbReference type="NCBI Taxonomy" id="47721"/>
    <lineage>
        <taxon>Eukaryota</taxon>
        <taxon>Fungi</taxon>
        <taxon>Dikarya</taxon>
        <taxon>Basidiomycota</taxon>
        <taxon>Agaricomycotina</taxon>
        <taxon>Agaricomycetes</taxon>
        <taxon>Agaricomycetidae</taxon>
        <taxon>Agaricales</taxon>
        <taxon>Tricholomatineae</taxon>
        <taxon>Lyophyllaceae</taxon>
        <taxon>Lyophyllum</taxon>
    </lineage>
</organism>
<keyword evidence="3" id="KW-1185">Reference proteome</keyword>
<proteinExistence type="predicted"/>
<reference evidence="2" key="1">
    <citation type="submission" date="2022-07" db="EMBL/GenBank/DDBJ databases">
        <title>The genome of Lyophyllum shimeji provides insight into the initial evolution of ectomycorrhizal fungal genome.</title>
        <authorList>
            <person name="Kobayashi Y."/>
            <person name="Shibata T."/>
            <person name="Hirakawa H."/>
            <person name="Shigenobu S."/>
            <person name="Nishiyama T."/>
            <person name="Yamada A."/>
            <person name="Hasebe M."/>
            <person name="Kawaguchi M."/>
        </authorList>
    </citation>
    <scope>NUCLEOTIDE SEQUENCE</scope>
    <source>
        <strain evidence="2">AT787</strain>
    </source>
</reference>
<dbReference type="Proteomes" id="UP001063166">
    <property type="component" value="Unassembled WGS sequence"/>
</dbReference>
<comment type="caution">
    <text evidence="2">The sequence shown here is derived from an EMBL/GenBank/DDBJ whole genome shotgun (WGS) entry which is preliminary data.</text>
</comment>
<evidence type="ECO:0000313" key="2">
    <source>
        <dbReference type="EMBL" id="GLB42621.1"/>
    </source>
</evidence>
<evidence type="ECO:0000256" key="1">
    <source>
        <dbReference type="SAM" id="MobiDB-lite"/>
    </source>
</evidence>
<dbReference type="EMBL" id="BRPK01000012">
    <property type="protein sequence ID" value="GLB42621.1"/>
    <property type="molecule type" value="Genomic_DNA"/>
</dbReference>
<dbReference type="AlphaFoldDB" id="A0A9P3PVW4"/>
<gene>
    <name evidence="2" type="ORF">LshimejAT787_1200700</name>
</gene>
<accession>A0A9P3PVW4</accession>